<reference evidence="2 3" key="1">
    <citation type="journal article" date="2011" name="J. Bacteriol.">
        <title>Genome sequence of the plant-pathogenic bacterium Dickeya dadantii 3937.</title>
        <authorList>
            <person name="Glasner J.D."/>
            <person name="Yang C.H."/>
            <person name="Reverchon S."/>
            <person name="Hugouvieux-Cotte-Pattat N."/>
            <person name="Condemine G."/>
            <person name="Bohin J.P."/>
            <person name="Van Gijsegem F."/>
            <person name="Yang S."/>
            <person name="Franza T."/>
            <person name="Expert D."/>
            <person name="Plunkett G. III"/>
            <person name="San Francisco M.J."/>
            <person name="Charkowski A.O."/>
            <person name="Py B."/>
            <person name="Bell K."/>
            <person name="Rauscher L."/>
            <person name="Rodriguez-Palenzuela P."/>
            <person name="Toussaint A."/>
            <person name="Holeva M.C."/>
            <person name="He S.Y."/>
            <person name="Douet V."/>
            <person name="Boccara M."/>
            <person name="Blanco C."/>
            <person name="Toth I."/>
            <person name="Anderson B.D."/>
            <person name="Biehl B.S."/>
            <person name="Mau B."/>
            <person name="Flynn S.M."/>
            <person name="Barras F."/>
            <person name="Lindeberg M."/>
            <person name="Birch P.R."/>
            <person name="Tsuyumu S."/>
            <person name="Shi X."/>
            <person name="Hibbing M."/>
            <person name="Yap M.N."/>
            <person name="Carpentier M."/>
            <person name="Dassa E."/>
            <person name="Umehara M."/>
            <person name="Kim J.F."/>
            <person name="Rusch M."/>
            <person name="Soni P."/>
            <person name="Mayhew G.F."/>
            <person name="Fouts D.E."/>
            <person name="Gill S.R."/>
            <person name="Blattner F.R."/>
            <person name="Keen N.T."/>
            <person name="Perna N.T."/>
        </authorList>
    </citation>
    <scope>NUCLEOTIDE SEQUENCE [LARGE SCALE GENOMIC DNA]</scope>
    <source>
        <strain evidence="2 3">3937</strain>
    </source>
</reference>
<evidence type="ECO:0000313" key="3">
    <source>
        <dbReference type="Proteomes" id="UP000006859"/>
    </source>
</evidence>
<keyword evidence="1" id="KW-0812">Transmembrane</keyword>
<keyword evidence="3" id="KW-1185">Reference proteome</keyword>
<gene>
    <name evidence="2" type="ordered locus">Dda3937_02616</name>
</gene>
<sequence length="75" mass="8593">MRISSRAGFDLPASNPLPAGYFSFFFPLYLFPHDGNRRYGLFSLMVVIIITRHFFQPYTQHVPCFHGPRLTLTGG</sequence>
<dbReference type="AlphaFoldDB" id="E0SEE0"/>
<dbReference type="STRING" id="198628.Dda3937_02616"/>
<protein>
    <submittedName>
        <fullName evidence="2">Uncharacterized protein</fullName>
    </submittedName>
</protein>
<dbReference type="HOGENOM" id="CLU_2665222_0_0_6"/>
<evidence type="ECO:0000256" key="1">
    <source>
        <dbReference type="SAM" id="Phobius"/>
    </source>
</evidence>
<keyword evidence="1" id="KW-1133">Transmembrane helix</keyword>
<feature type="transmembrane region" description="Helical" evidence="1">
    <location>
        <begin position="15"/>
        <end position="32"/>
    </location>
</feature>
<organism evidence="2 3">
    <name type="scientific">Dickeya dadantii (strain 3937)</name>
    <name type="common">Erwinia chrysanthemi (strain 3937)</name>
    <dbReference type="NCBI Taxonomy" id="198628"/>
    <lineage>
        <taxon>Bacteria</taxon>
        <taxon>Pseudomonadati</taxon>
        <taxon>Pseudomonadota</taxon>
        <taxon>Gammaproteobacteria</taxon>
        <taxon>Enterobacterales</taxon>
        <taxon>Pectobacteriaceae</taxon>
        <taxon>Dickeya</taxon>
    </lineage>
</organism>
<dbReference type="Proteomes" id="UP000006859">
    <property type="component" value="Chromosome"/>
</dbReference>
<dbReference type="KEGG" id="ddd:Dda3937_02616"/>
<proteinExistence type="predicted"/>
<keyword evidence="1" id="KW-0472">Membrane</keyword>
<dbReference type="EMBL" id="CP002038">
    <property type="protein sequence ID" value="ADM99874.1"/>
    <property type="molecule type" value="Genomic_DNA"/>
</dbReference>
<evidence type="ECO:0000313" key="2">
    <source>
        <dbReference type="EMBL" id="ADM99874.1"/>
    </source>
</evidence>
<name>E0SEE0_DICD3</name>
<accession>E0SEE0</accession>
<feature type="transmembrane region" description="Helical" evidence="1">
    <location>
        <begin position="39"/>
        <end position="55"/>
    </location>
</feature>